<evidence type="ECO:0000259" key="3">
    <source>
        <dbReference type="PROSITE" id="PS51186"/>
    </source>
</evidence>
<dbReference type="InterPro" id="IPR016181">
    <property type="entry name" value="Acyl_CoA_acyltransferase"/>
</dbReference>
<dbReference type="PANTHER" id="PTHR43800">
    <property type="entry name" value="PEPTIDYL-LYSINE N-ACETYLTRANSFERASE YJAB"/>
    <property type="match status" value="1"/>
</dbReference>
<protein>
    <submittedName>
        <fullName evidence="4">GNAT family N-acetyltransferase</fullName>
    </submittedName>
</protein>
<evidence type="ECO:0000313" key="5">
    <source>
        <dbReference type="Proteomes" id="UP001214043"/>
    </source>
</evidence>
<keyword evidence="5" id="KW-1185">Reference proteome</keyword>
<dbReference type="Proteomes" id="UP001214043">
    <property type="component" value="Chromosome"/>
</dbReference>
<evidence type="ECO:0000313" key="4">
    <source>
        <dbReference type="EMBL" id="WDI31068.1"/>
    </source>
</evidence>
<dbReference type="PROSITE" id="PS51186">
    <property type="entry name" value="GNAT"/>
    <property type="match status" value="1"/>
</dbReference>
<dbReference type="RefSeq" id="WP_274492890.1">
    <property type="nucleotide sequence ID" value="NZ_CP118166.1"/>
</dbReference>
<keyword evidence="2" id="KW-0012">Acyltransferase</keyword>
<accession>A0AAE9ZE71</accession>
<dbReference type="EMBL" id="CP118166">
    <property type="protein sequence ID" value="WDI31068.1"/>
    <property type="molecule type" value="Genomic_DNA"/>
</dbReference>
<dbReference type="CDD" id="cd04301">
    <property type="entry name" value="NAT_SF"/>
    <property type="match status" value="1"/>
</dbReference>
<dbReference type="Pfam" id="PF00583">
    <property type="entry name" value="Acetyltransf_1"/>
    <property type="match status" value="1"/>
</dbReference>
<proteinExistence type="predicted"/>
<dbReference type="AlphaFoldDB" id="A0AAE9ZE71"/>
<reference evidence="4" key="1">
    <citation type="submission" date="2023-02" db="EMBL/GenBank/DDBJ databases">
        <title>Genome sequence of Hyphococcus flavus.</title>
        <authorList>
            <person name="Rong J.-C."/>
            <person name="Zhao Q."/>
            <person name="Yi M."/>
            <person name="Wu J.-Y."/>
        </authorList>
    </citation>
    <scope>NUCLEOTIDE SEQUENCE</scope>
    <source>
        <strain evidence="4">MCCC 1K03223</strain>
    </source>
</reference>
<sequence>MTFSIRTGVKEDIPALCEIEHDAAQAYRAVGYDFCADGAVRDEEEHLRGINEGALFVSESEGEPSGFILLWPVDGHAHITEISVATRFQQHGIGRALIDKGEEWARNAGYSAITLTTFTEVPWNAPFYRSIGYSDYTPGADEPELASVQSTEAEYGFHAKPRIAMVKRLKS</sequence>
<organism evidence="4 5">
    <name type="scientific">Hyphococcus flavus</name>
    <dbReference type="NCBI Taxonomy" id="1866326"/>
    <lineage>
        <taxon>Bacteria</taxon>
        <taxon>Pseudomonadati</taxon>
        <taxon>Pseudomonadota</taxon>
        <taxon>Alphaproteobacteria</taxon>
        <taxon>Parvularculales</taxon>
        <taxon>Parvularculaceae</taxon>
        <taxon>Hyphococcus</taxon>
    </lineage>
</organism>
<dbReference type="SUPFAM" id="SSF55729">
    <property type="entry name" value="Acyl-CoA N-acyltransferases (Nat)"/>
    <property type="match status" value="1"/>
</dbReference>
<feature type="domain" description="N-acetyltransferase" evidence="3">
    <location>
        <begin position="3"/>
        <end position="170"/>
    </location>
</feature>
<evidence type="ECO:0000256" key="1">
    <source>
        <dbReference type="ARBA" id="ARBA00022679"/>
    </source>
</evidence>
<keyword evidence="1" id="KW-0808">Transferase</keyword>
<gene>
    <name evidence="4" type="ORF">PUV54_14020</name>
</gene>
<evidence type="ECO:0000256" key="2">
    <source>
        <dbReference type="ARBA" id="ARBA00023315"/>
    </source>
</evidence>
<dbReference type="KEGG" id="hfl:PUV54_14020"/>
<dbReference type="InterPro" id="IPR000182">
    <property type="entry name" value="GNAT_dom"/>
</dbReference>
<dbReference type="Gene3D" id="3.40.630.30">
    <property type="match status" value="1"/>
</dbReference>
<name>A0AAE9ZE71_9PROT</name>
<dbReference type="PANTHER" id="PTHR43800:SF1">
    <property type="entry name" value="PEPTIDYL-LYSINE N-ACETYLTRANSFERASE YJAB"/>
    <property type="match status" value="1"/>
</dbReference>
<dbReference type="GO" id="GO:0016747">
    <property type="term" value="F:acyltransferase activity, transferring groups other than amino-acyl groups"/>
    <property type="evidence" value="ECO:0007669"/>
    <property type="project" value="InterPro"/>
</dbReference>